<protein>
    <recommendedName>
        <fullName evidence="3">ABM domain-containing protein</fullName>
    </recommendedName>
</protein>
<sequence length="203" mass="21989">MFVRTVYATGDPTKIDAAVRALNTAGRELLADRPGYRGAGVFVDRELGKLLSASWWASAADRHNSDEVMRVKRAALLEPFAGTVTVDNYEVAALHVLQHPRVGGGLRVTRLEFDPADTELLADVFRAAVLPRLEAARGVAGASLFVDRERGRGMVGMLFVDRDSLAASRADHALARHEGVAKAHATVTVLEEFEVVHADVHPD</sequence>
<keyword evidence="2" id="KW-1185">Reference proteome</keyword>
<dbReference type="SUPFAM" id="SSF54909">
    <property type="entry name" value="Dimeric alpha+beta barrel"/>
    <property type="match status" value="1"/>
</dbReference>
<reference evidence="1 2" key="1">
    <citation type="submission" date="2017-11" db="EMBL/GenBank/DDBJ databases">
        <title>Draft genome of actinobacteria isolated from guarana (Paullinia cupana (Mart.) Ducke.</title>
        <authorList>
            <person name="Siqueira K.A."/>
            <person name="Liotti R.G."/>
            <person name="Mendes T.A.O."/>
            <person name="Soares M.A."/>
        </authorList>
    </citation>
    <scope>NUCLEOTIDE SEQUENCE [LARGE SCALE GENOMIC DNA]</scope>
    <source>
        <strain evidence="1 2">193</strain>
    </source>
</reference>
<organism evidence="1 2">
    <name type="scientific">Streptomyces shenzhenensis</name>
    <dbReference type="NCBI Taxonomy" id="943815"/>
    <lineage>
        <taxon>Bacteria</taxon>
        <taxon>Bacillati</taxon>
        <taxon>Actinomycetota</taxon>
        <taxon>Actinomycetes</taxon>
        <taxon>Kitasatosporales</taxon>
        <taxon>Streptomycetaceae</taxon>
        <taxon>Streptomyces</taxon>
    </lineage>
</organism>
<accession>A0A3M0IBR4</accession>
<dbReference type="RefSeq" id="WP_121891063.1">
    <property type="nucleotide sequence ID" value="NZ_PENI01000012.1"/>
</dbReference>
<dbReference type="Proteomes" id="UP000270471">
    <property type="component" value="Unassembled WGS sequence"/>
</dbReference>
<dbReference type="AlphaFoldDB" id="A0A3M0IBR4"/>
<comment type="caution">
    <text evidence="1">The sequence shown here is derived from an EMBL/GenBank/DDBJ whole genome shotgun (WGS) entry which is preliminary data.</text>
</comment>
<evidence type="ECO:0000313" key="1">
    <source>
        <dbReference type="EMBL" id="RMB84223.1"/>
    </source>
</evidence>
<evidence type="ECO:0008006" key="3">
    <source>
        <dbReference type="Google" id="ProtNLM"/>
    </source>
</evidence>
<dbReference type="InterPro" id="IPR011008">
    <property type="entry name" value="Dimeric_a/b-barrel"/>
</dbReference>
<evidence type="ECO:0000313" key="2">
    <source>
        <dbReference type="Proteomes" id="UP000270471"/>
    </source>
</evidence>
<dbReference type="EMBL" id="PENI01000012">
    <property type="protein sequence ID" value="RMB84223.1"/>
    <property type="molecule type" value="Genomic_DNA"/>
</dbReference>
<proteinExistence type="predicted"/>
<gene>
    <name evidence="1" type="ORF">CTZ28_20135</name>
</gene>
<name>A0A3M0IBR4_9ACTN</name>
<dbReference type="OrthoDB" id="5182530at2"/>